<reference evidence="3 4" key="1">
    <citation type="submission" date="2019-03" db="EMBL/GenBank/DDBJ databases">
        <title>Draft genome sequences of novel Actinobacteria.</title>
        <authorList>
            <person name="Sahin N."/>
            <person name="Ay H."/>
            <person name="Saygin H."/>
        </authorList>
    </citation>
    <scope>NUCLEOTIDE SEQUENCE [LARGE SCALE GENOMIC DNA]</scope>
    <source>
        <strain evidence="3 4">H3C3</strain>
    </source>
</reference>
<comment type="caution">
    <text evidence="3">The sequence shown here is derived from an EMBL/GenBank/DDBJ whole genome shotgun (WGS) entry which is preliminary data.</text>
</comment>
<dbReference type="OrthoDB" id="3472857at2"/>
<sequence>MRGRVLVRGGAVVAAMATVGLGGYFAAVGLDEADKLASVIGVFVALAGLAVAVYGLVAERHGGEGEPSPRSSTPGDRSIAIAGDHTGIASTGDRTTNRQSR</sequence>
<dbReference type="Proteomes" id="UP000294513">
    <property type="component" value="Unassembled WGS sequence"/>
</dbReference>
<dbReference type="AlphaFoldDB" id="A0A4R4ZI94"/>
<keyword evidence="2" id="KW-0472">Membrane</keyword>
<organism evidence="3 4">
    <name type="scientific">Actinomadura rubrisoli</name>
    <dbReference type="NCBI Taxonomy" id="2530368"/>
    <lineage>
        <taxon>Bacteria</taxon>
        <taxon>Bacillati</taxon>
        <taxon>Actinomycetota</taxon>
        <taxon>Actinomycetes</taxon>
        <taxon>Streptosporangiales</taxon>
        <taxon>Thermomonosporaceae</taxon>
        <taxon>Actinomadura</taxon>
    </lineage>
</organism>
<dbReference type="EMBL" id="SMKU01000734">
    <property type="protein sequence ID" value="TDD58313.1"/>
    <property type="molecule type" value="Genomic_DNA"/>
</dbReference>
<evidence type="ECO:0000256" key="1">
    <source>
        <dbReference type="SAM" id="MobiDB-lite"/>
    </source>
</evidence>
<feature type="region of interest" description="Disordered" evidence="1">
    <location>
        <begin position="61"/>
        <end position="101"/>
    </location>
</feature>
<keyword evidence="2" id="KW-1133">Transmembrane helix</keyword>
<keyword evidence="4" id="KW-1185">Reference proteome</keyword>
<name>A0A4R4ZI94_9ACTN</name>
<accession>A0A4R4ZI94</accession>
<dbReference type="RefSeq" id="WP_131903856.1">
    <property type="nucleotide sequence ID" value="NZ_SMKU01000734.1"/>
</dbReference>
<evidence type="ECO:0000313" key="4">
    <source>
        <dbReference type="Proteomes" id="UP000294513"/>
    </source>
</evidence>
<feature type="transmembrane region" description="Helical" evidence="2">
    <location>
        <begin position="12"/>
        <end position="30"/>
    </location>
</feature>
<proteinExistence type="predicted"/>
<evidence type="ECO:0000256" key="2">
    <source>
        <dbReference type="SAM" id="Phobius"/>
    </source>
</evidence>
<gene>
    <name evidence="3" type="ORF">E1298_47180</name>
</gene>
<feature type="transmembrane region" description="Helical" evidence="2">
    <location>
        <begin position="36"/>
        <end position="57"/>
    </location>
</feature>
<keyword evidence="2" id="KW-0812">Transmembrane</keyword>
<feature type="compositionally biased region" description="Polar residues" evidence="1">
    <location>
        <begin position="88"/>
        <end position="101"/>
    </location>
</feature>
<evidence type="ECO:0000313" key="3">
    <source>
        <dbReference type="EMBL" id="TDD58313.1"/>
    </source>
</evidence>
<protein>
    <submittedName>
        <fullName evidence="3">Uncharacterized protein</fullName>
    </submittedName>
</protein>